<proteinExistence type="predicted"/>
<dbReference type="AlphaFoldDB" id="A0A1I8FTR2"/>
<reference evidence="2" key="1">
    <citation type="submission" date="2016-11" db="UniProtKB">
        <authorList>
            <consortium name="WormBaseParasite"/>
        </authorList>
    </citation>
    <scope>IDENTIFICATION</scope>
</reference>
<protein>
    <submittedName>
        <fullName evidence="2">Testicular haploid expressed gene protein-like</fullName>
    </submittedName>
</protein>
<dbReference type="WBParaSite" id="maker-unitig_7150-snap-gene-0.1-mRNA-1">
    <property type="protein sequence ID" value="maker-unitig_7150-snap-gene-0.1-mRNA-1"/>
    <property type="gene ID" value="maker-unitig_7150-snap-gene-0.1"/>
</dbReference>
<keyword evidence="1" id="KW-1185">Reference proteome</keyword>
<sequence>TFANKEVDIYLIRKPYIPPRGSRPACRAGYQVLYLCRERHPPELSPSLKNDDLPATIMPMFCSKDIKKHPPTATPRKRLEYPEDWENYHSALRMYKSAIRRAKKTTWKAYCAAAWKGNTHSPAGQDSQARHASSVDEPEYVVDDHRPCDHKLFPAEGLQDRHPWPETTFRWMSGVNRRSQGIHCFTDGSLFNGAPLERRHYIVAKRLPSHLYPSVAIGEARRRSHHGITVTFLPFTFKKARRHKYLGAPPAVMVTTLTTADNMPRPPRLRPRYSGPMTIHSKFIVKKSTNLIKPI</sequence>
<accession>A0A1I8FTR2</accession>
<dbReference type="Proteomes" id="UP000095280">
    <property type="component" value="Unplaced"/>
</dbReference>
<name>A0A1I8FTR2_9PLAT</name>
<organism evidence="1 2">
    <name type="scientific">Macrostomum lignano</name>
    <dbReference type="NCBI Taxonomy" id="282301"/>
    <lineage>
        <taxon>Eukaryota</taxon>
        <taxon>Metazoa</taxon>
        <taxon>Spiralia</taxon>
        <taxon>Lophotrochozoa</taxon>
        <taxon>Platyhelminthes</taxon>
        <taxon>Rhabditophora</taxon>
        <taxon>Macrostomorpha</taxon>
        <taxon>Macrostomida</taxon>
        <taxon>Macrostomidae</taxon>
        <taxon>Macrostomum</taxon>
    </lineage>
</organism>
<evidence type="ECO:0000313" key="1">
    <source>
        <dbReference type="Proteomes" id="UP000095280"/>
    </source>
</evidence>
<evidence type="ECO:0000313" key="2">
    <source>
        <dbReference type="WBParaSite" id="maker-unitig_7150-snap-gene-0.1-mRNA-1"/>
    </source>
</evidence>